<organism evidence="1 2">
    <name type="scientific">Asticcacaulis benevestitus DSM 16100 = ATCC BAA-896</name>
    <dbReference type="NCBI Taxonomy" id="1121022"/>
    <lineage>
        <taxon>Bacteria</taxon>
        <taxon>Pseudomonadati</taxon>
        <taxon>Pseudomonadota</taxon>
        <taxon>Alphaproteobacteria</taxon>
        <taxon>Caulobacterales</taxon>
        <taxon>Caulobacteraceae</taxon>
        <taxon>Asticcacaulis</taxon>
    </lineage>
</organism>
<keyword evidence="2" id="KW-1185">Reference proteome</keyword>
<protein>
    <submittedName>
        <fullName evidence="1">Uncharacterized protein</fullName>
    </submittedName>
</protein>
<dbReference type="RefSeq" id="WP_018083617.1">
    <property type="nucleotide sequence ID" value="NZ_AQWM01000037.1"/>
</dbReference>
<dbReference type="AlphaFoldDB" id="V4PB94"/>
<evidence type="ECO:0000313" key="1">
    <source>
        <dbReference type="EMBL" id="ESQ85336.1"/>
    </source>
</evidence>
<comment type="caution">
    <text evidence="1">The sequence shown here is derived from an EMBL/GenBank/DDBJ whole genome shotgun (WGS) entry which is preliminary data.</text>
</comment>
<proteinExistence type="predicted"/>
<gene>
    <name evidence="1" type="ORF">ABENE_18980</name>
</gene>
<dbReference type="EMBL" id="AWGB01000060">
    <property type="protein sequence ID" value="ESQ85336.1"/>
    <property type="molecule type" value="Genomic_DNA"/>
</dbReference>
<dbReference type="Proteomes" id="UP000017837">
    <property type="component" value="Unassembled WGS sequence"/>
</dbReference>
<dbReference type="STRING" id="1121022.GCA_000376105_03933"/>
<evidence type="ECO:0000313" key="2">
    <source>
        <dbReference type="Proteomes" id="UP000017837"/>
    </source>
</evidence>
<sequence>MKLTLEQIRDLVDDRYIDRGRAYLAGGQLQLTKVTADQVNAKCAGTRIYNVTLRLKGK</sequence>
<accession>V4PB94</accession>
<name>V4PB94_9CAUL</name>
<dbReference type="OrthoDB" id="7187515at2"/>
<dbReference type="PATRIC" id="fig|1121022.4.peg.3884"/>
<reference evidence="1 2" key="1">
    <citation type="journal article" date="2014" name="Nature">
        <title>Sequential evolution of bacterial morphology by co-option of a developmental regulator.</title>
        <authorList>
            <person name="Jiang C."/>
            <person name="Brown P.J."/>
            <person name="Ducret A."/>
            <person name="Brun Y.V."/>
        </authorList>
    </citation>
    <scope>NUCLEOTIDE SEQUENCE [LARGE SCALE GENOMIC DNA]</scope>
    <source>
        <strain evidence="1 2">DSM 16100</strain>
    </source>
</reference>